<sequence>MMREMYCFLYIVFHRSNREKLVLIHTVKKFYSEIVPSGINLNDIIIVGYVGDTIEVFQRDSLFSDKLSSEISKKSTESVRSSISSITCVSESLRSSEREILDPHDEFESKLDSLLKYNIKTDCVKNISNRFDCDCTTGSKDLDVNYMNEPLVPSGSEYEPFSSSSETSEERFHLEGIRPLRTKNSARERPTICPICFDDVMTHFTRHLFRHHKKDPCVHKILKLSPKYKERLALVSSMRKQGYLYMRTEKNIENPVRRSKQIDNSVTKHFVCTYCLATAERASRNCLARSQTFLATLISKNQDFLQSSRIKEEEFGLMRADDISYTAKSDPLICLYGETLLKKYKRQQICTTISNKMREIAKMLIALKDISSSVHMLFDAIKPGMFQDIIPATKVVSGYDSMKKSYKSSSLALHMGTNLKLLCDNALKIVIESEFYKKLNWRTEI</sequence>
<dbReference type="PANTHER" id="PTHR33480">
    <property type="entry name" value="SET DOMAIN-CONTAINING PROTEIN-RELATED"/>
    <property type="match status" value="1"/>
</dbReference>
<evidence type="ECO:0000313" key="1">
    <source>
        <dbReference type="EMBL" id="KAL3271878.1"/>
    </source>
</evidence>
<dbReference type="AlphaFoldDB" id="A0ABD2MZF8"/>
<dbReference type="EMBL" id="JABFTP020000042">
    <property type="protein sequence ID" value="KAL3271878.1"/>
    <property type="molecule type" value="Genomic_DNA"/>
</dbReference>
<dbReference type="PANTHER" id="PTHR33480:SF1">
    <property type="entry name" value="TYR RECOMBINASE DOMAIN-CONTAINING PROTEIN"/>
    <property type="match status" value="1"/>
</dbReference>
<comment type="caution">
    <text evidence="1">The sequence shown here is derived from an EMBL/GenBank/DDBJ whole genome shotgun (WGS) entry which is preliminary data.</text>
</comment>
<accession>A0ABD2MZF8</accession>
<dbReference type="Proteomes" id="UP001516400">
    <property type="component" value="Unassembled WGS sequence"/>
</dbReference>
<reference evidence="1 2" key="1">
    <citation type="journal article" date="2021" name="BMC Biol.">
        <title>Horizontally acquired antibacterial genes associated with adaptive radiation of ladybird beetles.</title>
        <authorList>
            <person name="Li H.S."/>
            <person name="Tang X.F."/>
            <person name="Huang Y.H."/>
            <person name="Xu Z.Y."/>
            <person name="Chen M.L."/>
            <person name="Du X.Y."/>
            <person name="Qiu B.Y."/>
            <person name="Chen P.T."/>
            <person name="Zhang W."/>
            <person name="Slipinski A."/>
            <person name="Escalona H.E."/>
            <person name="Waterhouse R.M."/>
            <person name="Zwick A."/>
            <person name="Pang H."/>
        </authorList>
    </citation>
    <scope>NUCLEOTIDE SEQUENCE [LARGE SCALE GENOMIC DNA]</scope>
    <source>
        <strain evidence="1">SYSU2018</strain>
    </source>
</reference>
<evidence type="ECO:0000313" key="2">
    <source>
        <dbReference type="Proteomes" id="UP001516400"/>
    </source>
</evidence>
<organism evidence="1 2">
    <name type="scientific">Cryptolaemus montrouzieri</name>
    <dbReference type="NCBI Taxonomy" id="559131"/>
    <lineage>
        <taxon>Eukaryota</taxon>
        <taxon>Metazoa</taxon>
        <taxon>Ecdysozoa</taxon>
        <taxon>Arthropoda</taxon>
        <taxon>Hexapoda</taxon>
        <taxon>Insecta</taxon>
        <taxon>Pterygota</taxon>
        <taxon>Neoptera</taxon>
        <taxon>Endopterygota</taxon>
        <taxon>Coleoptera</taxon>
        <taxon>Polyphaga</taxon>
        <taxon>Cucujiformia</taxon>
        <taxon>Coccinelloidea</taxon>
        <taxon>Coccinellidae</taxon>
        <taxon>Scymninae</taxon>
        <taxon>Scymnini</taxon>
        <taxon>Cryptolaemus</taxon>
    </lineage>
</organism>
<keyword evidence="2" id="KW-1185">Reference proteome</keyword>
<proteinExistence type="predicted"/>
<protein>
    <submittedName>
        <fullName evidence="1">Uncharacterized protein</fullName>
    </submittedName>
</protein>
<name>A0ABD2MZF8_9CUCU</name>
<gene>
    <name evidence="1" type="ORF">HHI36_022348</name>
</gene>